<evidence type="ECO:0000256" key="1">
    <source>
        <dbReference type="SAM" id="Phobius"/>
    </source>
</evidence>
<dbReference type="OrthoDB" id="1122568at2"/>
<keyword evidence="1" id="KW-1133">Transmembrane helix</keyword>
<reference evidence="4" key="1">
    <citation type="submission" date="2018-08" db="EMBL/GenBank/DDBJ databases">
        <title>Mucilaginibacter sp. MYSH2.</title>
        <authorList>
            <person name="Seo T."/>
        </authorList>
    </citation>
    <scope>NUCLEOTIDE SEQUENCE [LARGE SCALE GENOMIC DNA]</scope>
    <source>
        <strain evidence="4">KIRAN</strain>
    </source>
</reference>
<proteinExistence type="predicted"/>
<feature type="signal peptide" evidence="2">
    <location>
        <begin position="1"/>
        <end position="20"/>
    </location>
</feature>
<dbReference type="InterPro" id="IPR054261">
    <property type="entry name" value="DUF6992"/>
</dbReference>
<keyword evidence="1" id="KW-0812">Transmembrane</keyword>
<comment type="caution">
    <text evidence="3">The sequence shown here is derived from an EMBL/GenBank/DDBJ whole genome shotgun (WGS) entry which is preliminary data.</text>
</comment>
<feature type="transmembrane region" description="Helical" evidence="1">
    <location>
        <begin position="113"/>
        <end position="131"/>
    </location>
</feature>
<feature type="chain" id="PRO_5017382059" description="DUF4386 family protein" evidence="2">
    <location>
        <begin position="21"/>
        <end position="183"/>
    </location>
</feature>
<dbReference type="Pfam" id="PF22503">
    <property type="entry name" value="DUF6992"/>
    <property type="match status" value="1"/>
</dbReference>
<sequence length="183" mass="20775">MRNYLCLLIPVLLLSIPASAQPKTLPQLNDIQSDTLEIGMLVLGGWAIVNILISSFKLTRATRNRKYFYQMNLYWNLVNLIIASVALYSILSKDQSAQNLADSLYLHSWYKKVLYLNVGLDLGYMLLGAYLKERSRNSYKAERLMGWGQAVILQGLFLLLLDVVLVVLLESIAGHLFRLVPQL</sequence>
<feature type="transmembrane region" description="Helical" evidence="1">
    <location>
        <begin position="36"/>
        <end position="53"/>
    </location>
</feature>
<dbReference type="RefSeq" id="WP_119432052.1">
    <property type="nucleotide sequence ID" value="NZ_QWGE01000003.1"/>
</dbReference>
<evidence type="ECO:0008006" key="5">
    <source>
        <dbReference type="Google" id="ProtNLM"/>
    </source>
</evidence>
<gene>
    <name evidence="3" type="ORF">D1627_09705</name>
</gene>
<feature type="transmembrane region" description="Helical" evidence="1">
    <location>
        <begin position="73"/>
        <end position="91"/>
    </location>
</feature>
<dbReference type="EMBL" id="QWGE01000003">
    <property type="protein sequence ID" value="RIJ37396.1"/>
    <property type="molecule type" value="Genomic_DNA"/>
</dbReference>
<evidence type="ECO:0000313" key="4">
    <source>
        <dbReference type="Proteomes" id="UP000266005"/>
    </source>
</evidence>
<keyword evidence="1" id="KW-0472">Membrane</keyword>
<accession>A0A399S063</accession>
<dbReference type="AlphaFoldDB" id="A0A399S063"/>
<dbReference type="Proteomes" id="UP000266005">
    <property type="component" value="Unassembled WGS sequence"/>
</dbReference>
<protein>
    <recommendedName>
        <fullName evidence="5">DUF4386 family protein</fullName>
    </recommendedName>
</protein>
<evidence type="ECO:0000313" key="3">
    <source>
        <dbReference type="EMBL" id="RIJ37396.1"/>
    </source>
</evidence>
<feature type="transmembrane region" description="Helical" evidence="1">
    <location>
        <begin position="151"/>
        <end position="177"/>
    </location>
</feature>
<keyword evidence="2" id="KW-0732">Signal</keyword>
<organism evidence="3 4">
    <name type="scientific">Pontibacter oryzae</name>
    <dbReference type="NCBI Taxonomy" id="2304593"/>
    <lineage>
        <taxon>Bacteria</taxon>
        <taxon>Pseudomonadati</taxon>
        <taxon>Bacteroidota</taxon>
        <taxon>Cytophagia</taxon>
        <taxon>Cytophagales</taxon>
        <taxon>Hymenobacteraceae</taxon>
        <taxon>Pontibacter</taxon>
    </lineage>
</organism>
<evidence type="ECO:0000256" key="2">
    <source>
        <dbReference type="SAM" id="SignalP"/>
    </source>
</evidence>
<name>A0A399S063_9BACT</name>
<keyword evidence="4" id="KW-1185">Reference proteome</keyword>